<protein>
    <submittedName>
        <fullName evidence="2">Uncharacterized protein</fullName>
    </submittedName>
</protein>
<name>A0A7S1FT16_9STRA</name>
<dbReference type="InterPro" id="IPR036291">
    <property type="entry name" value="NAD(P)-bd_dom_sf"/>
</dbReference>
<reference evidence="2" key="1">
    <citation type="submission" date="2021-01" db="EMBL/GenBank/DDBJ databases">
        <authorList>
            <person name="Corre E."/>
            <person name="Pelletier E."/>
            <person name="Niang G."/>
            <person name="Scheremetjew M."/>
            <person name="Finn R."/>
            <person name="Kale V."/>
            <person name="Holt S."/>
            <person name="Cochrane G."/>
            <person name="Meng A."/>
            <person name="Brown T."/>
            <person name="Cohen L."/>
        </authorList>
    </citation>
    <scope>NUCLEOTIDE SEQUENCE</scope>
    <source>
        <strain evidence="2">308</strain>
    </source>
</reference>
<evidence type="ECO:0000313" key="2">
    <source>
        <dbReference type="EMBL" id="CAD8888370.1"/>
    </source>
</evidence>
<feature type="region of interest" description="Disordered" evidence="1">
    <location>
        <begin position="85"/>
        <end position="106"/>
    </location>
</feature>
<dbReference type="SUPFAM" id="SSF51735">
    <property type="entry name" value="NAD(P)-binding Rossmann-fold domains"/>
    <property type="match status" value="1"/>
</dbReference>
<evidence type="ECO:0000256" key="1">
    <source>
        <dbReference type="SAM" id="MobiDB-lite"/>
    </source>
</evidence>
<dbReference type="AlphaFoldDB" id="A0A7S1FT16"/>
<feature type="compositionally biased region" description="Basic and acidic residues" evidence="1">
    <location>
        <begin position="86"/>
        <end position="99"/>
    </location>
</feature>
<sequence>MTDYEGSAYGLSKACLNAYTALEARECPDLIVHSCSPGYILTDMTRDWGSATNPPDKGTRAPLHILLSEDLIDRPGYGVGWYWGSDAKRSPIDKYRDPGSPEYEGP</sequence>
<gene>
    <name evidence="2" type="ORF">CHYS00102_LOCUS15568</name>
</gene>
<accession>A0A7S1FT16</accession>
<dbReference type="EMBL" id="HBFR01021576">
    <property type="protein sequence ID" value="CAD8888370.1"/>
    <property type="molecule type" value="Transcribed_RNA"/>
</dbReference>
<dbReference type="Gene3D" id="3.40.50.720">
    <property type="entry name" value="NAD(P)-binding Rossmann-like Domain"/>
    <property type="match status" value="1"/>
</dbReference>
<proteinExistence type="predicted"/>
<organism evidence="2">
    <name type="scientific">Corethron hystrix</name>
    <dbReference type="NCBI Taxonomy" id="216773"/>
    <lineage>
        <taxon>Eukaryota</taxon>
        <taxon>Sar</taxon>
        <taxon>Stramenopiles</taxon>
        <taxon>Ochrophyta</taxon>
        <taxon>Bacillariophyta</taxon>
        <taxon>Coscinodiscophyceae</taxon>
        <taxon>Corethrophycidae</taxon>
        <taxon>Corethrales</taxon>
        <taxon>Corethraceae</taxon>
        <taxon>Corethron</taxon>
    </lineage>
</organism>